<comment type="caution">
    <text evidence="3">The sequence shown here is derived from an EMBL/GenBank/DDBJ whole genome shotgun (WGS) entry which is preliminary data.</text>
</comment>
<evidence type="ECO:0000313" key="4">
    <source>
        <dbReference type="Proteomes" id="UP000803844"/>
    </source>
</evidence>
<reference evidence="3" key="1">
    <citation type="journal article" date="2020" name="Phytopathology">
        <title>Genome sequence of the chestnut blight fungus Cryphonectria parasitica EP155: A fundamental resource for an archetypical invasive plant pathogen.</title>
        <authorList>
            <person name="Crouch J.A."/>
            <person name="Dawe A."/>
            <person name="Aerts A."/>
            <person name="Barry K."/>
            <person name="Churchill A.C.L."/>
            <person name="Grimwood J."/>
            <person name="Hillman B."/>
            <person name="Milgroom M.G."/>
            <person name="Pangilinan J."/>
            <person name="Smith M."/>
            <person name="Salamov A."/>
            <person name="Schmutz J."/>
            <person name="Yadav J."/>
            <person name="Grigoriev I.V."/>
            <person name="Nuss D."/>
        </authorList>
    </citation>
    <scope>NUCLEOTIDE SEQUENCE</scope>
    <source>
        <strain evidence="3">EP155</strain>
    </source>
</reference>
<feature type="compositionally biased region" description="Basic residues" evidence="1">
    <location>
        <begin position="167"/>
        <end position="177"/>
    </location>
</feature>
<dbReference type="PANTHER" id="PTHR13318">
    <property type="entry name" value="PARTNER OF PAIRED, ISOFORM B-RELATED"/>
    <property type="match status" value="1"/>
</dbReference>
<evidence type="ECO:0000313" key="3">
    <source>
        <dbReference type="EMBL" id="KAF3770919.1"/>
    </source>
</evidence>
<feature type="region of interest" description="Disordered" evidence="1">
    <location>
        <begin position="1"/>
        <end position="27"/>
    </location>
</feature>
<dbReference type="OrthoDB" id="1924287at2759"/>
<dbReference type="InterPro" id="IPR056451">
    <property type="entry name" value="Znf_Tbcl_Rhp7"/>
</dbReference>
<dbReference type="SUPFAM" id="SSF52047">
    <property type="entry name" value="RNI-like"/>
    <property type="match status" value="1"/>
</dbReference>
<dbReference type="InterPro" id="IPR006553">
    <property type="entry name" value="Leu-rich_rpt_Cys-con_subtyp"/>
</dbReference>
<organism evidence="3 4">
    <name type="scientific">Cryphonectria parasitica (strain ATCC 38755 / EP155)</name>
    <dbReference type="NCBI Taxonomy" id="660469"/>
    <lineage>
        <taxon>Eukaryota</taxon>
        <taxon>Fungi</taxon>
        <taxon>Dikarya</taxon>
        <taxon>Ascomycota</taxon>
        <taxon>Pezizomycotina</taxon>
        <taxon>Sordariomycetes</taxon>
        <taxon>Sordariomycetidae</taxon>
        <taxon>Diaporthales</taxon>
        <taxon>Cryphonectriaceae</taxon>
        <taxon>Cryphonectria-Endothia species complex</taxon>
        <taxon>Cryphonectria</taxon>
    </lineage>
</organism>
<dbReference type="Gene3D" id="3.80.10.10">
    <property type="entry name" value="Ribonuclease Inhibitor"/>
    <property type="match status" value="2"/>
</dbReference>
<dbReference type="FunFam" id="3.80.10.10:FF:000601">
    <property type="entry name" value="DNA repair protein Rad7, protein"/>
    <property type="match status" value="1"/>
</dbReference>
<feature type="domain" description="DNA repair protein rhp7 treble clef" evidence="2">
    <location>
        <begin position="199"/>
        <end position="237"/>
    </location>
</feature>
<dbReference type="GO" id="GO:0031146">
    <property type="term" value="P:SCF-dependent proteasomal ubiquitin-dependent protein catabolic process"/>
    <property type="evidence" value="ECO:0007669"/>
    <property type="project" value="TreeGrafter"/>
</dbReference>
<dbReference type="Pfam" id="PF23550">
    <property type="entry name" value="zf_Tbcl_Rhp7"/>
    <property type="match status" value="1"/>
</dbReference>
<accession>A0A9P4YCB4</accession>
<sequence length="675" mass="74427">MARTTRAGHQRTQTAQQQAPSTTLAAADSAQAPLTTVAPSNSAPGAAIQVAAVQVTTVQTATPQTVGAQNNQSVQTATRRGRTIRGPQSALTDFLASHNIDATQIRLDYARRRDEVNAQGQQDNVDAGEGPSNSNANGAGGEDGEGADELARKRKLDQQKAIDKIKSSKRFQKRKKRLADSDEEADLLEELMRASAPQPGQLANCEMCQVRFTVTPYTRETPSGGLLCTPCGKKLEKEEEGPAKKKKKPAPGGPVGRRRKNQSNMLDGTYVIGAKSLMSLCIETLAKNIDLADDLGELPPRMVDKISRLLSKKRLMDQNTLNLFIQPTAREVTVYDATKLSSDDMIRIFQVVPNMRSLKLKNAIQFKDEVLEYALSRDQLKLQALHVHGANLLSNDMWKRYLTTKGQSLHTLQVYYTDKHFDDECLAVLKDATPSLKRIKVYHNQAVSGDGVREVGHLKNLQHLSINLHKNVHPDIWVDVLGKIGGGLKTLSLRVAPELDNTVLDAIHTNCRTLSKLRITDSEVMTDAGFTRLFTGWNNPGLIFLDLQKCRQLDSSHPRQNPDGIGLCSDGFKALMAHSGRSLRSLNIHACRHISSQAFEEVFDPRNTYPALQELELSFCEEVTDFVVGSIFRSCPNLKELNVFGCMRLKDVRVPRGKILVGMPNALGMVIEGQD</sequence>
<keyword evidence="4" id="KW-1185">Reference proteome</keyword>
<protein>
    <submittedName>
        <fullName evidence="3">RNI-like protein</fullName>
    </submittedName>
</protein>
<dbReference type="Proteomes" id="UP000803844">
    <property type="component" value="Unassembled WGS sequence"/>
</dbReference>
<evidence type="ECO:0000256" key="1">
    <source>
        <dbReference type="SAM" id="MobiDB-lite"/>
    </source>
</evidence>
<name>A0A9P4YCB4_CRYP1</name>
<feature type="compositionally biased region" description="Low complexity" evidence="1">
    <location>
        <begin position="127"/>
        <end position="137"/>
    </location>
</feature>
<dbReference type="InterPro" id="IPR032675">
    <property type="entry name" value="LRR_dom_sf"/>
</dbReference>
<dbReference type="SMART" id="SM00367">
    <property type="entry name" value="LRR_CC"/>
    <property type="match status" value="4"/>
</dbReference>
<dbReference type="RefSeq" id="XP_040781880.1">
    <property type="nucleotide sequence ID" value="XM_040916304.1"/>
</dbReference>
<dbReference type="AlphaFoldDB" id="A0A9P4YCB4"/>
<gene>
    <name evidence="3" type="ORF">M406DRAFT_245061</name>
</gene>
<feature type="compositionally biased region" description="Basic and acidic residues" evidence="1">
    <location>
        <begin position="156"/>
        <end position="166"/>
    </location>
</feature>
<evidence type="ECO:0000259" key="2">
    <source>
        <dbReference type="Pfam" id="PF23550"/>
    </source>
</evidence>
<feature type="region of interest" description="Disordered" evidence="1">
    <location>
        <begin position="64"/>
        <end position="85"/>
    </location>
</feature>
<dbReference type="GeneID" id="63833433"/>
<feature type="region of interest" description="Disordered" evidence="1">
    <location>
        <begin position="116"/>
        <end position="181"/>
    </location>
</feature>
<dbReference type="EMBL" id="MU032344">
    <property type="protein sequence ID" value="KAF3770919.1"/>
    <property type="molecule type" value="Genomic_DNA"/>
</dbReference>
<proteinExistence type="predicted"/>
<feature type="region of interest" description="Disordered" evidence="1">
    <location>
        <begin position="235"/>
        <end position="262"/>
    </location>
</feature>
<dbReference type="GO" id="GO:0019005">
    <property type="term" value="C:SCF ubiquitin ligase complex"/>
    <property type="evidence" value="ECO:0007669"/>
    <property type="project" value="TreeGrafter"/>
</dbReference>